<feature type="repeat" description="WD" evidence="5">
    <location>
        <begin position="175"/>
        <end position="219"/>
    </location>
</feature>
<dbReference type="GO" id="GO:0006261">
    <property type="term" value="P:DNA-templated DNA replication"/>
    <property type="evidence" value="ECO:0007669"/>
    <property type="project" value="TreeGrafter"/>
</dbReference>
<dbReference type="InterPro" id="IPR001680">
    <property type="entry name" value="WD40_rpt"/>
</dbReference>
<name>A0A6A5YSU6_9PLEO</name>
<proteinExistence type="inferred from homology"/>
<evidence type="ECO:0000256" key="2">
    <source>
        <dbReference type="ARBA" id="ARBA00010143"/>
    </source>
</evidence>
<comment type="subunit">
    <text evidence="6">Component of the RIX1 complex, composed of IPI1, RIX1/IPI2 and IPI3 in a 1:2:2 stoichiometry. The complex interacts (via RIX1) with MDN1 (via its hexameric AAA ATPase ring) and the pre-60S ribosome particles.</text>
</comment>
<comment type="function">
    <text evidence="1 6">Component of the RIX1 complex required for processing of ITS2 sequences from 35S pre-rRNA.</text>
</comment>
<feature type="compositionally biased region" description="Acidic residues" evidence="7">
    <location>
        <begin position="537"/>
        <end position="569"/>
    </location>
</feature>
<gene>
    <name evidence="8" type="ORF">BDV96DRAFT_501646</name>
</gene>
<evidence type="ECO:0000256" key="3">
    <source>
        <dbReference type="ARBA" id="ARBA00022574"/>
    </source>
</evidence>
<dbReference type="Proteomes" id="UP000799770">
    <property type="component" value="Unassembled WGS sequence"/>
</dbReference>
<reference evidence="8" key="1">
    <citation type="journal article" date="2020" name="Stud. Mycol.">
        <title>101 Dothideomycetes genomes: a test case for predicting lifestyles and emergence of pathogens.</title>
        <authorList>
            <person name="Haridas S."/>
            <person name="Albert R."/>
            <person name="Binder M."/>
            <person name="Bloem J."/>
            <person name="Labutti K."/>
            <person name="Salamov A."/>
            <person name="Andreopoulos B."/>
            <person name="Baker S."/>
            <person name="Barry K."/>
            <person name="Bills G."/>
            <person name="Bluhm B."/>
            <person name="Cannon C."/>
            <person name="Castanera R."/>
            <person name="Culley D."/>
            <person name="Daum C."/>
            <person name="Ezra D."/>
            <person name="Gonzalez J."/>
            <person name="Henrissat B."/>
            <person name="Kuo A."/>
            <person name="Liang C."/>
            <person name="Lipzen A."/>
            <person name="Lutzoni F."/>
            <person name="Magnuson J."/>
            <person name="Mondo S."/>
            <person name="Nolan M."/>
            <person name="Ohm R."/>
            <person name="Pangilinan J."/>
            <person name="Park H.-J."/>
            <person name="Ramirez L."/>
            <person name="Alfaro M."/>
            <person name="Sun H."/>
            <person name="Tritt A."/>
            <person name="Yoshinaga Y."/>
            <person name="Zwiers L.-H."/>
            <person name="Turgeon B."/>
            <person name="Goodwin S."/>
            <person name="Spatafora J."/>
            <person name="Crous P."/>
            <person name="Grigoriev I."/>
        </authorList>
    </citation>
    <scope>NUCLEOTIDE SEQUENCE</scope>
    <source>
        <strain evidence="8">CBS 627.86</strain>
    </source>
</reference>
<sequence>MLTEQFVASIAAHTKPNTGVTKDAGIFVHEHQPLSAQRHVFKKSVTAPNGLGVSESHVFAAQDGKAVVHVYHREKGNQEAVIPFNERVRSLAMAGQTGALVVMGLESGRICVWEVASGRLVSTSTSHLQPVTVLAVDPTGNFFLSGADDAMIHVWNLPSILSFSPDTSRAPIHTLSTHRGPITSLVCGHSSSSGNIAVSVSQDRTAMVWDYHNGQMLRTYLLPEAPTAVVLDPADRAFYVAYEDGSLQTIIFYDEAQQKTPVDVLRDGSSSHIPVTPSPKTRFNAESQKLGAAMSLSLSWDGTTLLSGHASGKIATWDIAKGNYISTVVNLPGPVTNLQFLAPTGFTNASEPKLKIHTVTKPKQDLGSANGSGYVPANYALNVQFPGPVHVPNISAPDKGRKAKSEFEEALAHPVFPTAMLEDSLAELGSWGAQTNGQTQPAADFLSFNNTAAPNGTDSTASQQELTEVKRQLASLQRIQKASLSQLSQLREEKEYLVKREETRAKRKALRAIKLAKTNGKTGSSGDVEMSDRSEVDGESESDDIAASDSLSDEGSDSDIEEQGEGNAD</sequence>
<feature type="repeat" description="WD" evidence="5">
    <location>
        <begin position="124"/>
        <end position="157"/>
    </location>
</feature>
<evidence type="ECO:0000313" key="8">
    <source>
        <dbReference type="EMBL" id="KAF2110222.1"/>
    </source>
</evidence>
<dbReference type="Pfam" id="PF00400">
    <property type="entry name" value="WD40"/>
    <property type="match status" value="2"/>
</dbReference>
<evidence type="ECO:0000313" key="9">
    <source>
        <dbReference type="Proteomes" id="UP000799770"/>
    </source>
</evidence>
<dbReference type="GO" id="GO:0120330">
    <property type="term" value="C:rixosome complex"/>
    <property type="evidence" value="ECO:0007669"/>
    <property type="project" value="UniProtKB-UniRule"/>
</dbReference>
<protein>
    <recommendedName>
        <fullName evidence="6">Pre-rRNA-processing protein IPI3</fullName>
    </recommendedName>
</protein>
<evidence type="ECO:0000256" key="6">
    <source>
        <dbReference type="RuleBase" id="RU369067"/>
    </source>
</evidence>
<evidence type="ECO:0000256" key="1">
    <source>
        <dbReference type="ARBA" id="ARBA00002355"/>
    </source>
</evidence>
<dbReference type="PANTHER" id="PTHR18763">
    <property type="entry name" value="WD-REPEAT PROTEIN 18"/>
    <property type="match status" value="1"/>
</dbReference>
<keyword evidence="4" id="KW-0677">Repeat</keyword>
<dbReference type="EMBL" id="ML977339">
    <property type="protein sequence ID" value="KAF2110222.1"/>
    <property type="molecule type" value="Genomic_DNA"/>
</dbReference>
<feature type="region of interest" description="Disordered" evidence="7">
    <location>
        <begin position="516"/>
        <end position="569"/>
    </location>
</feature>
<dbReference type="PROSITE" id="PS50294">
    <property type="entry name" value="WD_REPEATS_REGION"/>
    <property type="match status" value="1"/>
</dbReference>
<dbReference type="GO" id="GO:0005656">
    <property type="term" value="C:nuclear pre-replicative complex"/>
    <property type="evidence" value="ECO:0007669"/>
    <property type="project" value="TreeGrafter"/>
</dbReference>
<organism evidence="8 9">
    <name type="scientific">Lophiotrema nucula</name>
    <dbReference type="NCBI Taxonomy" id="690887"/>
    <lineage>
        <taxon>Eukaryota</taxon>
        <taxon>Fungi</taxon>
        <taxon>Dikarya</taxon>
        <taxon>Ascomycota</taxon>
        <taxon>Pezizomycotina</taxon>
        <taxon>Dothideomycetes</taxon>
        <taxon>Pleosporomycetidae</taxon>
        <taxon>Pleosporales</taxon>
        <taxon>Lophiotremataceae</taxon>
        <taxon>Lophiotrema</taxon>
    </lineage>
</organism>
<dbReference type="AlphaFoldDB" id="A0A6A5YSU6"/>
<keyword evidence="6" id="KW-0539">Nucleus</keyword>
<dbReference type="PANTHER" id="PTHR18763:SF0">
    <property type="entry name" value="WD REPEAT-CONTAINING PROTEIN 18"/>
    <property type="match status" value="1"/>
</dbReference>
<evidence type="ECO:0000256" key="7">
    <source>
        <dbReference type="SAM" id="MobiDB-lite"/>
    </source>
</evidence>
<evidence type="ECO:0000256" key="4">
    <source>
        <dbReference type="ARBA" id="ARBA00022737"/>
    </source>
</evidence>
<dbReference type="InterPro" id="IPR015943">
    <property type="entry name" value="WD40/YVTN_repeat-like_dom_sf"/>
</dbReference>
<dbReference type="Gene3D" id="2.130.10.10">
    <property type="entry name" value="YVTN repeat-like/Quinoprotein amine dehydrogenase"/>
    <property type="match status" value="2"/>
</dbReference>
<dbReference type="SUPFAM" id="SSF50978">
    <property type="entry name" value="WD40 repeat-like"/>
    <property type="match status" value="1"/>
</dbReference>
<comment type="subcellular location">
    <subcellularLocation>
        <location evidence="6">Nucleus</location>
    </subcellularLocation>
</comment>
<dbReference type="InterPro" id="IPR036322">
    <property type="entry name" value="WD40_repeat_dom_sf"/>
</dbReference>
<keyword evidence="3 5" id="KW-0853">WD repeat</keyword>
<comment type="similarity">
    <text evidence="2 6">Belongs to the WD repeat IPI3/WDR18 family.</text>
</comment>
<dbReference type="FunFam" id="2.130.10.10:FF:000929">
    <property type="entry name" value="Ribosomal assembly complex component Ipi3"/>
    <property type="match status" value="1"/>
</dbReference>
<dbReference type="PROSITE" id="PS50082">
    <property type="entry name" value="WD_REPEATS_2"/>
    <property type="match status" value="2"/>
</dbReference>
<dbReference type="GO" id="GO:0006364">
    <property type="term" value="P:rRNA processing"/>
    <property type="evidence" value="ECO:0007669"/>
    <property type="project" value="UniProtKB-UniRule"/>
</dbReference>
<dbReference type="InterPro" id="IPR045227">
    <property type="entry name" value="WDR18/Ipi3/RID3"/>
</dbReference>
<evidence type="ECO:0000256" key="5">
    <source>
        <dbReference type="PROSITE-ProRule" id="PRU00221"/>
    </source>
</evidence>
<keyword evidence="6" id="KW-0698">rRNA processing</keyword>
<dbReference type="OrthoDB" id="756370at2759"/>
<keyword evidence="9" id="KW-1185">Reference proteome</keyword>
<dbReference type="SMART" id="SM00320">
    <property type="entry name" value="WD40"/>
    <property type="match status" value="5"/>
</dbReference>
<accession>A0A6A5YSU6</accession>